<sequence>MSLCTAENSGKPIPDSANFKLPLENNRQDMCWGLCVGDQTACTIKSRVCYDFEGTNLIFDYKAVPGYKYTEANIWLGLSAPTAGSTPTPQFTSSNGYCTVATDGSTVHCTIPYSQITSSQDVLNGMCPYGAREGLIFYLYTNAQLTDAAGTVVQGEGRLSCTDYPTCSNYHQYTYWELSYRCTNCPVVTTTASPTTPSSTSTSSTSPSSTSSTPTTSPVPEYCSFGTAFGYSSGNLKSLTLNSYTPLPNSCKRWGWYSTPTTAQLSSGIGGPLYVGAGQNDISKATTVGIWSATLSGGNVYFTYSLSGAYSLAEFKYVNDAFTDSPAVMSFTTPGLKLPSCSAGKLYVIVHASVNTARSRSACPAPVAT</sequence>
<accession>A0ACC2YEW3</accession>
<organism evidence="1 2">
    <name type="scientific">Coniosporium tulheliwenetii</name>
    <dbReference type="NCBI Taxonomy" id="3383036"/>
    <lineage>
        <taxon>Eukaryota</taxon>
        <taxon>Fungi</taxon>
        <taxon>Dikarya</taxon>
        <taxon>Ascomycota</taxon>
        <taxon>Pezizomycotina</taxon>
        <taxon>Dothideomycetes</taxon>
        <taxon>Dothideomycetes incertae sedis</taxon>
        <taxon>Coniosporium</taxon>
    </lineage>
</organism>
<proteinExistence type="predicted"/>
<protein>
    <submittedName>
        <fullName evidence="1">Uncharacterized protein</fullName>
    </submittedName>
</protein>
<dbReference type="EMBL" id="JAPDRP010000043">
    <property type="protein sequence ID" value="KAJ9633689.1"/>
    <property type="molecule type" value="Genomic_DNA"/>
</dbReference>
<evidence type="ECO:0000313" key="1">
    <source>
        <dbReference type="EMBL" id="KAJ9633689.1"/>
    </source>
</evidence>
<comment type="caution">
    <text evidence="1">The sequence shown here is derived from an EMBL/GenBank/DDBJ whole genome shotgun (WGS) entry which is preliminary data.</text>
</comment>
<evidence type="ECO:0000313" key="2">
    <source>
        <dbReference type="Proteomes" id="UP001172680"/>
    </source>
</evidence>
<keyword evidence="2" id="KW-1185">Reference proteome</keyword>
<dbReference type="Proteomes" id="UP001172680">
    <property type="component" value="Unassembled WGS sequence"/>
</dbReference>
<reference evidence="1" key="1">
    <citation type="submission" date="2022-10" db="EMBL/GenBank/DDBJ databases">
        <title>Culturing micro-colonial fungi from biological soil crusts in the Mojave desert and describing Neophaeococcomyces mojavensis, and introducing the new genera and species Taxawa tesnikishii.</title>
        <authorList>
            <person name="Kurbessoian T."/>
            <person name="Stajich J.E."/>
        </authorList>
    </citation>
    <scope>NUCLEOTIDE SEQUENCE</scope>
    <source>
        <strain evidence="1">JES_115</strain>
    </source>
</reference>
<name>A0ACC2YEW3_9PEZI</name>
<gene>
    <name evidence="1" type="ORF">H2199_009257</name>
</gene>